<accession>A0ABQ2YSI4</accession>
<feature type="compositionally biased region" description="Basic and acidic residues" evidence="4">
    <location>
        <begin position="520"/>
        <end position="530"/>
    </location>
</feature>
<feature type="domain" description="Band 7" evidence="6">
    <location>
        <begin position="27"/>
        <end position="212"/>
    </location>
</feature>
<dbReference type="RefSeq" id="WP_190023342.1">
    <property type="nucleotide sequence ID" value="NZ_BMUT01000009.1"/>
</dbReference>
<organism evidence="8 9">
    <name type="scientific">Streptomyces hiroshimensis</name>
    <dbReference type="NCBI Taxonomy" id="66424"/>
    <lineage>
        <taxon>Bacteria</taxon>
        <taxon>Bacillati</taxon>
        <taxon>Actinomycetota</taxon>
        <taxon>Actinomycetes</taxon>
        <taxon>Kitasatosporales</taxon>
        <taxon>Streptomycetaceae</taxon>
        <taxon>Streptomyces</taxon>
    </lineage>
</organism>
<sequence length="539" mass="55584">MLIGVVAGIVLVAVAIMVGLFKLMWRVAEPNEALVISGSKHRTEGLEEGMGFRIVTGRGTLVLPGVQVVRKLSLDLNEADLHVDCVTKQGIPLKVHGVVIFKVGDDFVSIANAARRFLDQQKVMGDRVHNVFAGHLRSIVGGLTVEDMIRDRERLTGETRAASGTEMEKLGLIIDSLQIHEIQDPTGYIKNLSAPHAAAVQRDARIAQAEADRLATEAEQQAAARMSQAHRDSEILQAGYQAERDSAAAKARQAGPLAEAAAQQEVVVQETRVAELAAHRREQQLQADVRKPADAAAYEKRTLAEAERDARISAAQAKARETELAAAAEATRVKAAAGAEAEATKARGAAAAEATRATGEAEAQAARAKGLATAEAAKAQGLAEAEAIKARAAALAENQEAVVAQQLAEKWPEIVRAGAEAFGNVDHMVLLNGADGMSEMFAKALTMGGTGLGLARQLLSAMGTPGTPGTAGTAGAADGPGGNGAGFPGAAGAGGKGDSGEKGSSGALGAGTAPKGAPPRTERVPVRDEGVAGEGMPGR</sequence>
<comment type="similarity">
    <text evidence="2">Belongs to the band 7/mec-2 family. Flotillin subfamily.</text>
</comment>
<dbReference type="PANTHER" id="PTHR13806:SF46">
    <property type="entry name" value="FLOTILLIN-1-RELATED"/>
    <property type="match status" value="1"/>
</dbReference>
<protein>
    <submittedName>
        <fullName evidence="8">Flotillin family protein</fullName>
    </submittedName>
</protein>
<evidence type="ECO:0000313" key="8">
    <source>
        <dbReference type="EMBL" id="GGX92493.1"/>
    </source>
</evidence>
<comment type="subcellular location">
    <subcellularLocation>
        <location evidence="1">Membrane</location>
    </subcellularLocation>
</comment>
<gene>
    <name evidence="8" type="ORF">GCM10010324_42940</name>
</gene>
<evidence type="ECO:0000256" key="5">
    <source>
        <dbReference type="SAM" id="Phobius"/>
    </source>
</evidence>
<feature type="compositionally biased region" description="Gly residues" evidence="4">
    <location>
        <begin position="478"/>
        <end position="497"/>
    </location>
</feature>
<evidence type="ECO:0000256" key="3">
    <source>
        <dbReference type="ARBA" id="ARBA00023136"/>
    </source>
</evidence>
<feature type="region of interest" description="Disordered" evidence="4">
    <location>
        <begin position="463"/>
        <end position="539"/>
    </location>
</feature>
<feature type="transmembrane region" description="Helical" evidence="5">
    <location>
        <begin position="6"/>
        <end position="25"/>
    </location>
</feature>
<dbReference type="PANTHER" id="PTHR13806">
    <property type="entry name" value="FLOTILLIN-RELATED"/>
    <property type="match status" value="1"/>
</dbReference>
<dbReference type="Gene3D" id="3.30.479.30">
    <property type="entry name" value="Band 7 domain"/>
    <property type="match status" value="1"/>
</dbReference>
<dbReference type="Pfam" id="PF01145">
    <property type="entry name" value="Band_7"/>
    <property type="match status" value="1"/>
</dbReference>
<dbReference type="InterPro" id="IPR001107">
    <property type="entry name" value="Band_7"/>
</dbReference>
<feature type="domain" description="Flotillin C-terminal" evidence="7">
    <location>
        <begin position="360"/>
        <end position="462"/>
    </location>
</feature>
<dbReference type="InterPro" id="IPR031905">
    <property type="entry name" value="Flotillin_C"/>
</dbReference>
<dbReference type="SUPFAM" id="SSF117892">
    <property type="entry name" value="Band 7/SPFH domain"/>
    <property type="match status" value="1"/>
</dbReference>
<evidence type="ECO:0000259" key="6">
    <source>
        <dbReference type="Pfam" id="PF01145"/>
    </source>
</evidence>
<reference evidence="9" key="1">
    <citation type="journal article" date="2019" name="Int. J. Syst. Evol. Microbiol.">
        <title>The Global Catalogue of Microorganisms (GCM) 10K type strain sequencing project: providing services to taxonomists for standard genome sequencing and annotation.</title>
        <authorList>
            <consortium name="The Broad Institute Genomics Platform"/>
            <consortium name="The Broad Institute Genome Sequencing Center for Infectious Disease"/>
            <person name="Wu L."/>
            <person name="Ma J."/>
        </authorList>
    </citation>
    <scope>NUCLEOTIDE SEQUENCE [LARGE SCALE GENOMIC DNA]</scope>
    <source>
        <strain evidence="9">JCM 4586</strain>
    </source>
</reference>
<name>A0ABQ2YSI4_9ACTN</name>
<keyword evidence="9" id="KW-1185">Reference proteome</keyword>
<evidence type="ECO:0000256" key="4">
    <source>
        <dbReference type="SAM" id="MobiDB-lite"/>
    </source>
</evidence>
<evidence type="ECO:0000259" key="7">
    <source>
        <dbReference type="Pfam" id="PF15975"/>
    </source>
</evidence>
<comment type="caution">
    <text evidence="8">The sequence shown here is derived from an EMBL/GenBank/DDBJ whole genome shotgun (WGS) entry which is preliminary data.</text>
</comment>
<dbReference type="EMBL" id="BMUT01000009">
    <property type="protein sequence ID" value="GGX92493.1"/>
    <property type="molecule type" value="Genomic_DNA"/>
</dbReference>
<keyword evidence="3 5" id="KW-0472">Membrane</keyword>
<dbReference type="Proteomes" id="UP000659223">
    <property type="component" value="Unassembled WGS sequence"/>
</dbReference>
<evidence type="ECO:0000313" key="9">
    <source>
        <dbReference type="Proteomes" id="UP000659223"/>
    </source>
</evidence>
<dbReference type="Pfam" id="PF15975">
    <property type="entry name" value="Flot"/>
    <property type="match status" value="1"/>
</dbReference>
<keyword evidence="5" id="KW-1133">Transmembrane helix</keyword>
<proteinExistence type="inferred from homology"/>
<evidence type="ECO:0000256" key="1">
    <source>
        <dbReference type="ARBA" id="ARBA00004370"/>
    </source>
</evidence>
<dbReference type="CDD" id="cd03399">
    <property type="entry name" value="SPFH_flotillin"/>
    <property type="match status" value="1"/>
</dbReference>
<feature type="compositionally biased region" description="Low complexity" evidence="4">
    <location>
        <begin position="463"/>
        <end position="477"/>
    </location>
</feature>
<keyword evidence="5" id="KW-0812">Transmembrane</keyword>
<dbReference type="InterPro" id="IPR036013">
    <property type="entry name" value="Band_7/SPFH_dom_sf"/>
</dbReference>
<evidence type="ECO:0000256" key="2">
    <source>
        <dbReference type="ARBA" id="ARBA00007161"/>
    </source>
</evidence>
<dbReference type="InterPro" id="IPR027705">
    <property type="entry name" value="Flotillin_fam"/>
</dbReference>